<keyword evidence="2" id="KW-0812">Transmembrane</keyword>
<feature type="transmembrane region" description="Helical" evidence="2">
    <location>
        <begin position="207"/>
        <end position="228"/>
    </location>
</feature>
<keyword evidence="2" id="KW-1133">Transmembrane helix</keyword>
<gene>
    <name evidence="3" type="ORF">HF526_26015</name>
</gene>
<feature type="transmembrane region" description="Helical" evidence="2">
    <location>
        <begin position="258"/>
        <end position="277"/>
    </location>
</feature>
<keyword evidence="2" id="KW-0472">Membrane</keyword>
<proteinExistence type="predicted"/>
<feature type="transmembrane region" description="Helical" evidence="2">
    <location>
        <begin position="181"/>
        <end position="200"/>
    </location>
</feature>
<sequence>MRRFVVSLLTVISAVCLVLTSTALWAHRYVADTEGFVSGARMVLAEPAVRAWVGSRVRDTVVNPVVRHAGEGAAALLPPELQSFRPAIEGGVRSMLGEGVRSVPASDAFPTAALASAQAQLASGRPVTLSLAQVMSAASAQNPIGPVAHLLDLLPDDIGVVVLTPQDAPQLYTAFEVLQVLWLWTGLLMIATLAGALVLSRRPLCTVRTWAVTASVLAVLVLIALPMARASVLAHVEPAGLGAAGAVYGVLAGNLRTWTLWLFAGATVVAVATLRTASRHARWRAHAPDAGSGPPSTVITPPTV</sequence>
<feature type="region of interest" description="Disordered" evidence="1">
    <location>
        <begin position="285"/>
        <end position="304"/>
    </location>
</feature>
<organism evidence="3 4">
    <name type="scientific">Pseudonocardia acidicola</name>
    <dbReference type="NCBI Taxonomy" id="2724939"/>
    <lineage>
        <taxon>Bacteria</taxon>
        <taxon>Bacillati</taxon>
        <taxon>Actinomycetota</taxon>
        <taxon>Actinomycetes</taxon>
        <taxon>Pseudonocardiales</taxon>
        <taxon>Pseudonocardiaceae</taxon>
        <taxon>Pseudonocardia</taxon>
    </lineage>
</organism>
<reference evidence="3 4" key="1">
    <citation type="submission" date="2020-04" db="EMBL/GenBank/DDBJ databases">
        <authorList>
            <person name="Klaysubun C."/>
            <person name="Duangmal K."/>
            <person name="Lipun K."/>
        </authorList>
    </citation>
    <scope>NUCLEOTIDE SEQUENCE [LARGE SCALE GENOMIC DNA]</scope>
    <source>
        <strain evidence="3 4">K10HN5</strain>
    </source>
</reference>
<evidence type="ECO:0008006" key="5">
    <source>
        <dbReference type="Google" id="ProtNLM"/>
    </source>
</evidence>
<name>A0ABX1SGN9_9PSEU</name>
<feature type="compositionally biased region" description="Polar residues" evidence="1">
    <location>
        <begin position="294"/>
        <end position="304"/>
    </location>
</feature>
<dbReference type="Proteomes" id="UP000820669">
    <property type="component" value="Unassembled WGS sequence"/>
</dbReference>
<dbReference type="RefSeq" id="WP_169384198.1">
    <property type="nucleotide sequence ID" value="NZ_JAAXLA010000063.1"/>
</dbReference>
<evidence type="ECO:0000256" key="1">
    <source>
        <dbReference type="SAM" id="MobiDB-lite"/>
    </source>
</evidence>
<dbReference type="EMBL" id="JAAXLA010000063">
    <property type="protein sequence ID" value="NMI00735.1"/>
    <property type="molecule type" value="Genomic_DNA"/>
</dbReference>
<protein>
    <recommendedName>
        <fullName evidence="5">DUF4436 domain-containing protein</fullName>
    </recommendedName>
</protein>
<keyword evidence="4" id="KW-1185">Reference proteome</keyword>
<evidence type="ECO:0000313" key="3">
    <source>
        <dbReference type="EMBL" id="NMI00735.1"/>
    </source>
</evidence>
<evidence type="ECO:0000313" key="4">
    <source>
        <dbReference type="Proteomes" id="UP000820669"/>
    </source>
</evidence>
<accession>A0ABX1SGN9</accession>
<evidence type="ECO:0000256" key="2">
    <source>
        <dbReference type="SAM" id="Phobius"/>
    </source>
</evidence>
<comment type="caution">
    <text evidence="3">The sequence shown here is derived from an EMBL/GenBank/DDBJ whole genome shotgun (WGS) entry which is preliminary data.</text>
</comment>